<keyword evidence="1" id="KW-0472">Membrane</keyword>
<evidence type="ECO:0008006" key="4">
    <source>
        <dbReference type="Google" id="ProtNLM"/>
    </source>
</evidence>
<gene>
    <name evidence="2" type="ORF">D3273_22485</name>
</gene>
<comment type="caution">
    <text evidence="2">The sequence shown here is derived from an EMBL/GenBank/DDBJ whole genome shotgun (WGS) entry which is preliminary data.</text>
</comment>
<dbReference type="EMBL" id="QYBB01000042">
    <property type="protein sequence ID" value="RYC29710.1"/>
    <property type="molecule type" value="Genomic_DNA"/>
</dbReference>
<dbReference type="Proteomes" id="UP000290759">
    <property type="component" value="Unassembled WGS sequence"/>
</dbReference>
<keyword evidence="1" id="KW-0812">Transmembrane</keyword>
<keyword evidence="3" id="KW-1185">Reference proteome</keyword>
<protein>
    <recommendedName>
        <fullName evidence="4">DNA-binding protein</fullName>
    </recommendedName>
</protein>
<dbReference type="OrthoDB" id="9806994at2"/>
<feature type="transmembrane region" description="Helical" evidence="1">
    <location>
        <begin position="14"/>
        <end position="35"/>
    </location>
</feature>
<name>A0A4Q2U0V3_9HYPH</name>
<reference evidence="2 3" key="2">
    <citation type="submission" date="2019-02" db="EMBL/GenBank/DDBJ databases">
        <title>'Lichenibacterium ramalinii' gen. nov. sp. nov., 'Lichenibacterium minor' gen. nov. sp. nov.</title>
        <authorList>
            <person name="Pankratov T."/>
        </authorList>
    </citation>
    <scope>NUCLEOTIDE SEQUENCE [LARGE SCALE GENOMIC DNA]</scope>
    <source>
        <strain evidence="2 3">RmlP026</strain>
    </source>
</reference>
<dbReference type="RefSeq" id="WP_129229138.1">
    <property type="nucleotide sequence ID" value="NZ_QYBB01000042.1"/>
</dbReference>
<evidence type="ECO:0000313" key="2">
    <source>
        <dbReference type="EMBL" id="RYC29710.1"/>
    </source>
</evidence>
<sequence>MIPDNPETMLTRDAVAVALTASGYPVAAATLATLVSRGGGPIFRKFGSRALYRWSDALSWAQGRLSKPVRSSAELEAAFS</sequence>
<evidence type="ECO:0000313" key="3">
    <source>
        <dbReference type="Proteomes" id="UP000290759"/>
    </source>
</evidence>
<dbReference type="AlphaFoldDB" id="A0A4Q2U0V3"/>
<accession>A0A4Q2U0V3</accession>
<keyword evidence="1" id="KW-1133">Transmembrane helix</keyword>
<reference evidence="2 3" key="1">
    <citation type="submission" date="2018-12" db="EMBL/GenBank/DDBJ databases">
        <authorList>
            <person name="Grouzdev D.S."/>
            <person name="Krutkina M.S."/>
        </authorList>
    </citation>
    <scope>NUCLEOTIDE SEQUENCE [LARGE SCALE GENOMIC DNA]</scope>
    <source>
        <strain evidence="2 3">RmlP026</strain>
    </source>
</reference>
<evidence type="ECO:0000256" key="1">
    <source>
        <dbReference type="SAM" id="Phobius"/>
    </source>
</evidence>
<proteinExistence type="predicted"/>
<organism evidence="2 3">
    <name type="scientific">Lichenibacterium minor</name>
    <dbReference type="NCBI Taxonomy" id="2316528"/>
    <lineage>
        <taxon>Bacteria</taxon>
        <taxon>Pseudomonadati</taxon>
        <taxon>Pseudomonadota</taxon>
        <taxon>Alphaproteobacteria</taxon>
        <taxon>Hyphomicrobiales</taxon>
        <taxon>Lichenihabitantaceae</taxon>
        <taxon>Lichenibacterium</taxon>
    </lineage>
</organism>